<dbReference type="InterPro" id="IPR036045">
    <property type="entry name" value="Sec1-like_sf"/>
</dbReference>
<dbReference type="Proteomes" id="UP000247498">
    <property type="component" value="Unassembled WGS sequence"/>
</dbReference>
<evidence type="ECO:0000313" key="2">
    <source>
        <dbReference type="EMBL" id="GBF90187.1"/>
    </source>
</evidence>
<feature type="region of interest" description="Disordered" evidence="1">
    <location>
        <begin position="1"/>
        <end position="50"/>
    </location>
</feature>
<sequence>MAKPKNVGPAAVAAAADAGAGADADGGAAAAGALPPLPDAPPLGAPLLEPSDRRGAELLAQILPKGPREALLQLRKSLKDALRAERAQPAARAKLAAGVTAEELGALSAGLARAPDDAGLRQLPVITLGTAAAQILGGPRWGAWCALGALERQVVALIQEAADGAPDAGASLAALLSDAAAAAAAGRGGLRVGDAFQLVAFCYSLSGDLTPPAPPFYSEDERAVAGALASALAACLEGREGAAALDADAWAALPAPIQETLSEAHHSGVTGAPLRATLDARLSEALARLRWAAAARGKLRDVRRLVAPSGPDGAPEAAPLVRQVLGKILLRADIRDLQHASGPSLGGLLKAGLGRLGLGAAAALGALAGAATGAGGGGGGGGSAAGAAAAARPGGAPHDYPAVIIFVVGGICAAEARAVRRELEAHTFGPRPAVVLGGTALLAPEDAARQLLA</sequence>
<organism evidence="2 3">
    <name type="scientific">Raphidocelis subcapitata</name>
    <dbReference type="NCBI Taxonomy" id="307507"/>
    <lineage>
        <taxon>Eukaryota</taxon>
        <taxon>Viridiplantae</taxon>
        <taxon>Chlorophyta</taxon>
        <taxon>core chlorophytes</taxon>
        <taxon>Chlorophyceae</taxon>
        <taxon>CS clade</taxon>
        <taxon>Sphaeropleales</taxon>
        <taxon>Selenastraceae</taxon>
        <taxon>Raphidocelis</taxon>
    </lineage>
</organism>
<keyword evidence="3" id="KW-1185">Reference proteome</keyword>
<dbReference type="InterPro" id="IPR027482">
    <property type="entry name" value="Sec1-like_dom2"/>
</dbReference>
<dbReference type="SUPFAM" id="SSF56815">
    <property type="entry name" value="Sec1/munc18-like (SM) proteins"/>
    <property type="match status" value="1"/>
</dbReference>
<feature type="compositionally biased region" description="Pro residues" evidence="1">
    <location>
        <begin position="35"/>
        <end position="44"/>
    </location>
</feature>
<name>A0A2V0NZ36_9CHLO</name>
<dbReference type="Gene3D" id="3.40.50.1910">
    <property type="match status" value="1"/>
</dbReference>
<dbReference type="EMBL" id="BDRX01000015">
    <property type="protein sequence ID" value="GBF90187.1"/>
    <property type="molecule type" value="Genomic_DNA"/>
</dbReference>
<proteinExistence type="predicted"/>
<dbReference type="AlphaFoldDB" id="A0A2V0NZ36"/>
<evidence type="ECO:0000313" key="3">
    <source>
        <dbReference type="Proteomes" id="UP000247498"/>
    </source>
</evidence>
<reference evidence="2 3" key="1">
    <citation type="journal article" date="2018" name="Sci. Rep.">
        <title>Raphidocelis subcapitata (=Pseudokirchneriella subcapitata) provides an insight into genome evolution and environmental adaptations in the Sphaeropleales.</title>
        <authorList>
            <person name="Suzuki S."/>
            <person name="Yamaguchi H."/>
            <person name="Nakajima N."/>
            <person name="Kawachi M."/>
        </authorList>
    </citation>
    <scope>NUCLEOTIDE SEQUENCE [LARGE SCALE GENOMIC DNA]</scope>
    <source>
        <strain evidence="2 3">NIES-35</strain>
    </source>
</reference>
<accession>A0A2V0NZ36</accession>
<gene>
    <name evidence="2" type="ORF">Rsub_03320</name>
</gene>
<comment type="caution">
    <text evidence="2">The sequence shown here is derived from an EMBL/GenBank/DDBJ whole genome shotgun (WGS) entry which is preliminary data.</text>
</comment>
<evidence type="ECO:0000256" key="1">
    <source>
        <dbReference type="SAM" id="MobiDB-lite"/>
    </source>
</evidence>
<dbReference type="InParanoid" id="A0A2V0NZ36"/>
<protein>
    <submittedName>
        <fullName evidence="2">Uncharacterized protein</fullName>
    </submittedName>
</protein>
<feature type="compositionally biased region" description="Low complexity" evidence="1">
    <location>
        <begin position="8"/>
        <end position="34"/>
    </location>
</feature>
<dbReference type="STRING" id="307507.A0A2V0NZ36"/>